<keyword evidence="2" id="KW-1133">Transmembrane helix</keyword>
<keyword evidence="2" id="KW-0812">Transmembrane</keyword>
<dbReference type="AlphaFoldDB" id="A0AAD2FKY8"/>
<keyword evidence="4" id="KW-1185">Reference proteome</keyword>
<name>A0AAD2FKY8_9STRA</name>
<keyword evidence="2" id="KW-0472">Membrane</keyword>
<protein>
    <submittedName>
        <fullName evidence="3">Uncharacterized protein</fullName>
    </submittedName>
</protein>
<reference evidence="3" key="1">
    <citation type="submission" date="2023-08" db="EMBL/GenBank/DDBJ databases">
        <authorList>
            <person name="Audoor S."/>
            <person name="Bilcke G."/>
        </authorList>
    </citation>
    <scope>NUCLEOTIDE SEQUENCE</scope>
</reference>
<evidence type="ECO:0000313" key="4">
    <source>
        <dbReference type="Proteomes" id="UP001295423"/>
    </source>
</evidence>
<proteinExistence type="predicted"/>
<feature type="compositionally biased region" description="Acidic residues" evidence="1">
    <location>
        <begin position="244"/>
        <end position="254"/>
    </location>
</feature>
<gene>
    <name evidence="3" type="ORF">CYCCA115_LOCUS10041</name>
</gene>
<comment type="caution">
    <text evidence="3">The sequence shown here is derived from an EMBL/GenBank/DDBJ whole genome shotgun (WGS) entry which is preliminary data.</text>
</comment>
<feature type="compositionally biased region" description="Basic and acidic residues" evidence="1">
    <location>
        <begin position="255"/>
        <end position="265"/>
    </location>
</feature>
<evidence type="ECO:0000313" key="3">
    <source>
        <dbReference type="EMBL" id="CAJ1945899.1"/>
    </source>
</evidence>
<feature type="region of interest" description="Disordered" evidence="1">
    <location>
        <begin position="237"/>
        <end position="265"/>
    </location>
</feature>
<sequence>MISSLLKSKSKEKQELQSIETNELSDFVPEHSPTILNASNHTIVVFQERGILYNRQVLEPGQAVSMTKRQTGGRILLPYKVHAVIGNEKCLPTAKDSRKNLIKVTAIPAAFVTGCMVTAVSAGMLMGPSAALAPLVSGMVVNGVVIDSAALAAGGLAATRAQAVTDRLLKEQPDKFMNKTDRLRPGARYLVVKGGLGDGTVTIEEIPKTDFEEKYPEVTYKPPLTNATTTTEYCLSDSMKDSELESEQVEQEEEDSKKELAQIEN</sequence>
<feature type="transmembrane region" description="Helical" evidence="2">
    <location>
        <begin position="132"/>
        <end position="158"/>
    </location>
</feature>
<evidence type="ECO:0000256" key="1">
    <source>
        <dbReference type="SAM" id="MobiDB-lite"/>
    </source>
</evidence>
<organism evidence="3 4">
    <name type="scientific">Cylindrotheca closterium</name>
    <dbReference type="NCBI Taxonomy" id="2856"/>
    <lineage>
        <taxon>Eukaryota</taxon>
        <taxon>Sar</taxon>
        <taxon>Stramenopiles</taxon>
        <taxon>Ochrophyta</taxon>
        <taxon>Bacillariophyta</taxon>
        <taxon>Bacillariophyceae</taxon>
        <taxon>Bacillariophycidae</taxon>
        <taxon>Bacillariales</taxon>
        <taxon>Bacillariaceae</taxon>
        <taxon>Cylindrotheca</taxon>
    </lineage>
</organism>
<feature type="transmembrane region" description="Helical" evidence="2">
    <location>
        <begin position="104"/>
        <end position="126"/>
    </location>
</feature>
<accession>A0AAD2FKY8</accession>
<evidence type="ECO:0000256" key="2">
    <source>
        <dbReference type="SAM" id="Phobius"/>
    </source>
</evidence>
<dbReference type="Proteomes" id="UP001295423">
    <property type="component" value="Unassembled WGS sequence"/>
</dbReference>
<dbReference type="EMBL" id="CAKOGP040001557">
    <property type="protein sequence ID" value="CAJ1945899.1"/>
    <property type="molecule type" value="Genomic_DNA"/>
</dbReference>